<dbReference type="EMBL" id="UINC01001039">
    <property type="protein sequence ID" value="SUZ68642.1"/>
    <property type="molecule type" value="Genomic_DNA"/>
</dbReference>
<dbReference type="PANTHER" id="PTHR43031">
    <property type="entry name" value="FAD-DEPENDENT OXIDOREDUCTASE"/>
    <property type="match status" value="1"/>
</dbReference>
<dbReference type="InterPro" id="IPR050229">
    <property type="entry name" value="GlpE_sulfurtransferase"/>
</dbReference>
<protein>
    <recommendedName>
        <fullName evidence="1">Rhodanese domain-containing protein</fullName>
    </recommendedName>
</protein>
<dbReference type="PANTHER" id="PTHR43031:SF1">
    <property type="entry name" value="PYRIDINE NUCLEOTIDE-DISULPHIDE OXIDOREDUCTASE"/>
    <property type="match status" value="1"/>
</dbReference>
<feature type="domain" description="Rhodanese" evidence="1">
    <location>
        <begin position="15"/>
        <end position="102"/>
    </location>
</feature>
<dbReference type="SUPFAM" id="SSF52821">
    <property type="entry name" value="Rhodanese/Cell cycle control phosphatase"/>
    <property type="match status" value="1"/>
</dbReference>
<organism evidence="2">
    <name type="scientific">marine metagenome</name>
    <dbReference type="NCBI Taxonomy" id="408172"/>
    <lineage>
        <taxon>unclassified sequences</taxon>
        <taxon>metagenomes</taxon>
        <taxon>ecological metagenomes</taxon>
    </lineage>
</organism>
<dbReference type="InterPro" id="IPR036873">
    <property type="entry name" value="Rhodanese-like_dom_sf"/>
</dbReference>
<dbReference type="AlphaFoldDB" id="A0A381PNP3"/>
<dbReference type="Gene3D" id="3.40.250.10">
    <property type="entry name" value="Rhodanese-like domain"/>
    <property type="match status" value="1"/>
</dbReference>
<sequence length="105" mass="11271">VEVPEIDVDELAPLIAAGARLLDVREIEEWQEARVPGGVLIPLGEIPDRVTEIPTDEPLYVICKSGGRSASACEFLRARAIDAVNVTGGTLAWIESGRDVESEST</sequence>
<feature type="non-terminal residue" evidence="2">
    <location>
        <position position="1"/>
    </location>
</feature>
<dbReference type="InterPro" id="IPR001763">
    <property type="entry name" value="Rhodanese-like_dom"/>
</dbReference>
<proteinExistence type="predicted"/>
<evidence type="ECO:0000259" key="1">
    <source>
        <dbReference type="PROSITE" id="PS50206"/>
    </source>
</evidence>
<evidence type="ECO:0000313" key="2">
    <source>
        <dbReference type="EMBL" id="SUZ68642.1"/>
    </source>
</evidence>
<reference evidence="2" key="1">
    <citation type="submission" date="2018-05" db="EMBL/GenBank/DDBJ databases">
        <authorList>
            <person name="Lanie J.A."/>
            <person name="Ng W.-L."/>
            <person name="Kazmierczak K.M."/>
            <person name="Andrzejewski T.M."/>
            <person name="Davidsen T.M."/>
            <person name="Wayne K.J."/>
            <person name="Tettelin H."/>
            <person name="Glass J.I."/>
            <person name="Rusch D."/>
            <person name="Podicherti R."/>
            <person name="Tsui H.-C.T."/>
            <person name="Winkler M.E."/>
        </authorList>
    </citation>
    <scope>NUCLEOTIDE SEQUENCE</scope>
</reference>
<dbReference type="PROSITE" id="PS50206">
    <property type="entry name" value="RHODANESE_3"/>
    <property type="match status" value="1"/>
</dbReference>
<dbReference type="CDD" id="cd00158">
    <property type="entry name" value="RHOD"/>
    <property type="match status" value="1"/>
</dbReference>
<accession>A0A381PNP3</accession>
<dbReference type="Pfam" id="PF00581">
    <property type="entry name" value="Rhodanese"/>
    <property type="match status" value="1"/>
</dbReference>
<dbReference type="SMART" id="SM00450">
    <property type="entry name" value="RHOD"/>
    <property type="match status" value="1"/>
</dbReference>
<name>A0A381PNP3_9ZZZZ</name>
<gene>
    <name evidence="2" type="ORF">METZ01_LOCUS21496</name>
</gene>